<reference evidence="1" key="1">
    <citation type="submission" date="2022-07" db="EMBL/GenBank/DDBJ databases">
        <title>Genome Sequence of Phlebia brevispora.</title>
        <authorList>
            <person name="Buettner E."/>
        </authorList>
    </citation>
    <scope>NUCLEOTIDE SEQUENCE</scope>
    <source>
        <strain evidence="1">MPL23</strain>
    </source>
</reference>
<keyword evidence="2" id="KW-1185">Reference proteome</keyword>
<sequence length="269" mass="31013">MVSTAIPLNLLALGFGNRPDILTVQHPHVRLFQPNTTWTFILPHRNNPMNATLTIVHTETVDSVDFVLRWHHDPRPCHLVIPKTQLLAPVQIPEPVRLLFKHLEMRCLQDMNWPPLLKLQSTAWETRQHCALYTRVRVEAQNISCANSYHPRTWAVTEIDTKLKIGRFVYLIEGEVPGIPFGEAKVVGIRALELDWVEFVVQMHPQRAKHMYAEFAYLAIPLAHAEIDRVLEMKYEGTKQFLNDERASTSCMSHPRPFTKGTTRIKAHL</sequence>
<gene>
    <name evidence="1" type="ORF">NM688_g4755</name>
</gene>
<dbReference type="EMBL" id="JANHOG010000814">
    <property type="protein sequence ID" value="KAJ3551347.1"/>
    <property type="molecule type" value="Genomic_DNA"/>
</dbReference>
<evidence type="ECO:0000313" key="2">
    <source>
        <dbReference type="Proteomes" id="UP001148662"/>
    </source>
</evidence>
<accession>A0ACC1T210</accession>
<protein>
    <submittedName>
        <fullName evidence="1">Uncharacterized protein</fullName>
    </submittedName>
</protein>
<name>A0ACC1T210_9APHY</name>
<evidence type="ECO:0000313" key="1">
    <source>
        <dbReference type="EMBL" id="KAJ3551347.1"/>
    </source>
</evidence>
<proteinExistence type="predicted"/>
<dbReference type="Proteomes" id="UP001148662">
    <property type="component" value="Unassembled WGS sequence"/>
</dbReference>
<organism evidence="1 2">
    <name type="scientific">Phlebia brevispora</name>
    <dbReference type="NCBI Taxonomy" id="194682"/>
    <lineage>
        <taxon>Eukaryota</taxon>
        <taxon>Fungi</taxon>
        <taxon>Dikarya</taxon>
        <taxon>Basidiomycota</taxon>
        <taxon>Agaricomycotina</taxon>
        <taxon>Agaricomycetes</taxon>
        <taxon>Polyporales</taxon>
        <taxon>Meruliaceae</taxon>
        <taxon>Phlebia</taxon>
    </lineage>
</organism>
<comment type="caution">
    <text evidence="1">The sequence shown here is derived from an EMBL/GenBank/DDBJ whole genome shotgun (WGS) entry which is preliminary data.</text>
</comment>